<gene>
    <name evidence="2" type="ORF">KXQ929_LOCUS46846</name>
</gene>
<protein>
    <submittedName>
        <fullName evidence="2">Uncharacterized protein</fullName>
    </submittedName>
</protein>
<evidence type="ECO:0000256" key="1">
    <source>
        <dbReference type="SAM" id="SignalP"/>
    </source>
</evidence>
<feature type="signal peptide" evidence="1">
    <location>
        <begin position="1"/>
        <end position="21"/>
    </location>
</feature>
<sequence length="39" mass="4501">MIYYLYLLSLLIIQFIEPMQGECSGGMWPIQDTNIGTFT</sequence>
<feature type="chain" id="PRO_5032583232" evidence="1">
    <location>
        <begin position="22"/>
        <end position="39"/>
    </location>
</feature>
<name>A0A820JIA3_9BILA</name>
<reference evidence="2" key="1">
    <citation type="submission" date="2021-02" db="EMBL/GenBank/DDBJ databases">
        <authorList>
            <person name="Nowell W R."/>
        </authorList>
    </citation>
    <scope>NUCLEOTIDE SEQUENCE</scope>
</reference>
<comment type="caution">
    <text evidence="2">The sequence shown here is derived from an EMBL/GenBank/DDBJ whole genome shotgun (WGS) entry which is preliminary data.</text>
</comment>
<organism evidence="2 3">
    <name type="scientific">Adineta steineri</name>
    <dbReference type="NCBI Taxonomy" id="433720"/>
    <lineage>
        <taxon>Eukaryota</taxon>
        <taxon>Metazoa</taxon>
        <taxon>Spiralia</taxon>
        <taxon>Gnathifera</taxon>
        <taxon>Rotifera</taxon>
        <taxon>Eurotatoria</taxon>
        <taxon>Bdelloidea</taxon>
        <taxon>Adinetida</taxon>
        <taxon>Adinetidae</taxon>
        <taxon>Adineta</taxon>
    </lineage>
</organism>
<dbReference type="AlphaFoldDB" id="A0A820JIA3"/>
<dbReference type="EMBL" id="CAJOBB010016164">
    <property type="protein sequence ID" value="CAF4325095.1"/>
    <property type="molecule type" value="Genomic_DNA"/>
</dbReference>
<keyword evidence="1" id="KW-0732">Signal</keyword>
<evidence type="ECO:0000313" key="2">
    <source>
        <dbReference type="EMBL" id="CAF4325095.1"/>
    </source>
</evidence>
<proteinExistence type="predicted"/>
<dbReference type="Proteomes" id="UP000663868">
    <property type="component" value="Unassembled WGS sequence"/>
</dbReference>
<feature type="non-terminal residue" evidence="2">
    <location>
        <position position="1"/>
    </location>
</feature>
<accession>A0A820JIA3</accession>
<evidence type="ECO:0000313" key="3">
    <source>
        <dbReference type="Proteomes" id="UP000663868"/>
    </source>
</evidence>